<keyword evidence="7" id="KW-0408">Iron</keyword>
<dbReference type="AlphaFoldDB" id="A0A383RZM2"/>
<evidence type="ECO:0000256" key="2">
    <source>
        <dbReference type="ARBA" id="ARBA00009810"/>
    </source>
</evidence>
<dbReference type="InterPro" id="IPR037066">
    <property type="entry name" value="Plug_dom_sf"/>
</dbReference>
<dbReference type="InterPro" id="IPR010105">
    <property type="entry name" value="TonB_sidphr_rcpt"/>
</dbReference>
<evidence type="ECO:0000313" key="16">
    <source>
        <dbReference type="EMBL" id="SYX91828.1"/>
    </source>
</evidence>
<dbReference type="InterPro" id="IPR036942">
    <property type="entry name" value="Beta-barrel_TonB_sf"/>
</dbReference>
<feature type="domain" description="Secretin/TonB short N-terminal" evidence="15">
    <location>
        <begin position="59"/>
        <end position="109"/>
    </location>
</feature>
<dbReference type="InterPro" id="IPR039426">
    <property type="entry name" value="TonB-dep_rcpt-like"/>
</dbReference>
<proteinExistence type="inferred from homology"/>
<keyword evidence="4 12" id="KW-1134">Transmembrane beta strand</keyword>
<evidence type="ECO:0000256" key="10">
    <source>
        <dbReference type="ARBA" id="ARBA00023170"/>
    </source>
</evidence>
<evidence type="ECO:0000256" key="4">
    <source>
        <dbReference type="ARBA" id="ARBA00022452"/>
    </source>
</evidence>
<dbReference type="SMART" id="SM00965">
    <property type="entry name" value="STN"/>
    <property type="match status" value="1"/>
</dbReference>
<dbReference type="Proteomes" id="UP000263595">
    <property type="component" value="Unassembled WGS sequence"/>
</dbReference>
<dbReference type="SUPFAM" id="SSF56935">
    <property type="entry name" value="Porins"/>
    <property type="match status" value="1"/>
</dbReference>
<evidence type="ECO:0000256" key="7">
    <source>
        <dbReference type="ARBA" id="ARBA00023004"/>
    </source>
</evidence>
<dbReference type="Gene3D" id="3.55.50.30">
    <property type="match status" value="1"/>
</dbReference>
<dbReference type="EMBL" id="UNOZ01000030">
    <property type="protein sequence ID" value="SYX91828.1"/>
    <property type="molecule type" value="Genomic_DNA"/>
</dbReference>
<accession>A0A383RZM2</accession>
<feature type="signal peptide" evidence="14">
    <location>
        <begin position="1"/>
        <end position="23"/>
    </location>
</feature>
<reference evidence="17" key="1">
    <citation type="submission" date="2018-08" db="EMBL/GenBank/DDBJ databases">
        <authorList>
            <person name="Blom J."/>
        </authorList>
    </citation>
    <scope>NUCLEOTIDE SEQUENCE [LARGE SCALE GENOMIC DNA]</scope>
    <source>
        <strain evidence="17">CCOS 865</strain>
    </source>
</reference>
<dbReference type="Gene3D" id="2.40.170.20">
    <property type="entry name" value="TonB-dependent receptor, beta-barrel domain"/>
    <property type="match status" value="1"/>
</dbReference>
<evidence type="ECO:0000256" key="12">
    <source>
        <dbReference type="PROSITE-ProRule" id="PRU01360"/>
    </source>
</evidence>
<dbReference type="NCBIfam" id="TIGR01783">
    <property type="entry name" value="TonB-siderophor"/>
    <property type="match status" value="1"/>
</dbReference>
<dbReference type="Pfam" id="PF07715">
    <property type="entry name" value="Plug"/>
    <property type="match status" value="1"/>
</dbReference>
<dbReference type="InterPro" id="IPR012910">
    <property type="entry name" value="Plug_dom"/>
</dbReference>
<protein>
    <submittedName>
        <fullName evidence="16">Ferric anguibactin receptor</fullName>
    </submittedName>
</protein>
<dbReference type="GO" id="GO:0038023">
    <property type="term" value="F:signaling receptor activity"/>
    <property type="evidence" value="ECO:0007669"/>
    <property type="project" value="InterPro"/>
</dbReference>
<comment type="similarity">
    <text evidence="2 12 13">Belongs to the TonB-dependent receptor family.</text>
</comment>
<dbReference type="Pfam" id="PF00593">
    <property type="entry name" value="TonB_dep_Rec_b-barrel"/>
    <property type="match status" value="1"/>
</dbReference>
<gene>
    <name evidence="16" type="primary">fatA</name>
    <name evidence="16" type="ORF">CCOS865_04108</name>
</gene>
<evidence type="ECO:0000259" key="15">
    <source>
        <dbReference type="SMART" id="SM00965"/>
    </source>
</evidence>
<keyword evidence="3 12" id="KW-0813">Transport</keyword>
<dbReference type="PANTHER" id="PTHR32552">
    <property type="entry name" value="FERRICHROME IRON RECEPTOR-RELATED"/>
    <property type="match status" value="1"/>
</dbReference>
<dbReference type="GO" id="GO:0015891">
    <property type="term" value="P:siderophore transport"/>
    <property type="evidence" value="ECO:0007669"/>
    <property type="project" value="InterPro"/>
</dbReference>
<organism evidence="16 17">
    <name type="scientific">Pseudomonas reidholzensis</name>
    <dbReference type="NCBI Taxonomy" id="1785162"/>
    <lineage>
        <taxon>Bacteria</taxon>
        <taxon>Pseudomonadati</taxon>
        <taxon>Pseudomonadota</taxon>
        <taxon>Gammaproteobacteria</taxon>
        <taxon>Pseudomonadales</taxon>
        <taxon>Pseudomonadaceae</taxon>
        <taxon>Pseudomonas</taxon>
    </lineage>
</organism>
<evidence type="ECO:0000256" key="1">
    <source>
        <dbReference type="ARBA" id="ARBA00004571"/>
    </source>
</evidence>
<evidence type="ECO:0000256" key="3">
    <source>
        <dbReference type="ARBA" id="ARBA00022448"/>
    </source>
</evidence>
<evidence type="ECO:0000256" key="13">
    <source>
        <dbReference type="RuleBase" id="RU003357"/>
    </source>
</evidence>
<name>A0A383RZM2_9PSED</name>
<keyword evidence="11 12" id="KW-0998">Cell outer membrane</keyword>
<evidence type="ECO:0000313" key="17">
    <source>
        <dbReference type="Proteomes" id="UP000263595"/>
    </source>
</evidence>
<evidence type="ECO:0000256" key="5">
    <source>
        <dbReference type="ARBA" id="ARBA00022496"/>
    </source>
</evidence>
<dbReference type="Gene3D" id="2.170.130.10">
    <property type="entry name" value="TonB-dependent receptor, plug domain"/>
    <property type="match status" value="1"/>
</dbReference>
<keyword evidence="5" id="KW-0410">Iron transport</keyword>
<evidence type="ECO:0000256" key="14">
    <source>
        <dbReference type="SAM" id="SignalP"/>
    </source>
</evidence>
<keyword evidence="17" id="KW-1185">Reference proteome</keyword>
<comment type="subcellular location">
    <subcellularLocation>
        <location evidence="1 12">Cell outer membrane</location>
        <topology evidence="1 12">Multi-pass membrane protein</topology>
    </subcellularLocation>
</comment>
<evidence type="ECO:0000256" key="8">
    <source>
        <dbReference type="ARBA" id="ARBA00023077"/>
    </source>
</evidence>
<feature type="chain" id="PRO_5016615649" evidence="14">
    <location>
        <begin position="24"/>
        <end position="780"/>
    </location>
</feature>
<dbReference type="OrthoDB" id="8732650at2"/>
<keyword evidence="14" id="KW-0732">Signal</keyword>
<dbReference type="GO" id="GO:0015344">
    <property type="term" value="F:siderophore uptake transmembrane transporter activity"/>
    <property type="evidence" value="ECO:0007669"/>
    <property type="project" value="TreeGrafter"/>
</dbReference>
<dbReference type="RefSeq" id="WP_119144351.1">
    <property type="nucleotide sequence ID" value="NZ_CBCSFL010000001.1"/>
</dbReference>
<keyword evidence="10 16" id="KW-0675">Receptor</keyword>
<keyword evidence="5" id="KW-0406">Ion transport</keyword>
<sequence length="780" mass="84890">MRVFKGSLLAPCIAFGLVLSTQASVVVAEGQAQQRTVHFELGAGPLDRVLVQISRQAAVAISFQQETLQGLISSPVEGQLTVGEAIDQALQGTGLRRVQSDAGISIEHDSQPARLGTITVNGLHTREPKMIAGALGSASALKTPFSTVQVSSEELQERQIKSLSKALAGDASVDAKGDTYSLTATNLTVRGVRLDNGGSYKINGLPILMTTLELPMEAFDSVQLLKGASGFMYGFGAPGGVVNYVTKKPTDQTTLSLDAGVRSNGVWSEHVDIGGRTGPDDRFGYRLNAVHEEGETPTRSNVHRDAFSLLLDARINPDLTWTADTFYQDRLINGGIQNYRLPKYTGSSLPDVINPRTNRSGIDDTSFQSRAWLAATGLQWTITPDWSVSLDYNHFDQQRVYISEYPTLLNEAGDYEEVLSTGNGSAVYDQVQAMLQGNFSTGPIGHKIVLGTSWQGYDRRSSTVSLFQSIGTNNLYTTPNKISYGGQIDYPTYRVSYIEQRAVFASDTLDLTHGWSLLAGLRLTEYTQDVYNVAGAKTSEYRKVPLTPTIALMYQPRPDTTFYASYVEALEAGETAGSTYQNAGETLDPITSKQYEIGVKTERERWGGSLAVFRLDRGAEYGNGAGFYVQDGEQRYQGVELNARLELTDSTTLNSSSTWLDATFTQSEEALIGNRASGVPRFQQSLSISQKVPGVDGLKVYADARYKGASEANDTNTLEVPSFTLFGAGASYRIPVDAHDVTLRLAVDNIANRRYWAFASSNSVFLGAPRTVSFNVSFDY</sequence>
<dbReference type="PANTHER" id="PTHR32552:SF82">
    <property type="entry name" value="FCUA PROTEIN"/>
    <property type="match status" value="1"/>
</dbReference>
<dbReference type="InterPro" id="IPR000531">
    <property type="entry name" value="Beta-barrel_TonB"/>
</dbReference>
<evidence type="ECO:0000256" key="6">
    <source>
        <dbReference type="ARBA" id="ARBA00022692"/>
    </source>
</evidence>
<keyword evidence="8 13" id="KW-0798">TonB box</keyword>
<evidence type="ECO:0000256" key="11">
    <source>
        <dbReference type="ARBA" id="ARBA00023237"/>
    </source>
</evidence>
<evidence type="ECO:0000256" key="9">
    <source>
        <dbReference type="ARBA" id="ARBA00023136"/>
    </source>
</evidence>
<dbReference type="GO" id="GO:0009279">
    <property type="term" value="C:cell outer membrane"/>
    <property type="evidence" value="ECO:0007669"/>
    <property type="project" value="UniProtKB-SubCell"/>
</dbReference>
<keyword evidence="6 12" id="KW-0812">Transmembrane</keyword>
<dbReference type="PROSITE" id="PS52016">
    <property type="entry name" value="TONB_DEPENDENT_REC_3"/>
    <property type="match status" value="1"/>
</dbReference>
<keyword evidence="9 12" id="KW-0472">Membrane</keyword>
<dbReference type="CDD" id="cd01347">
    <property type="entry name" value="ligand_gated_channel"/>
    <property type="match status" value="1"/>
</dbReference>
<dbReference type="InterPro" id="IPR011662">
    <property type="entry name" value="Secretin/TonB_short_N"/>
</dbReference>